<comment type="caution">
    <text evidence="1">The sequence shown here is derived from an EMBL/GenBank/DDBJ whole genome shotgun (WGS) entry which is preliminary data.</text>
</comment>
<dbReference type="AlphaFoldDB" id="A0A9W4SPY4"/>
<keyword evidence="2" id="KW-1185">Reference proteome</keyword>
<protein>
    <submittedName>
        <fullName evidence="1">14315_t:CDS:1</fullName>
    </submittedName>
</protein>
<sequence>MRNKLYLDLILDCDKYYGKRYTNTVATGAKKSGSISMNTAWTTVISKSSNRAIIAVPISGQSQGPNASYQAFKMAIIYCLLRDEDELMSLPSLRY</sequence>
<evidence type="ECO:0000313" key="2">
    <source>
        <dbReference type="Proteomes" id="UP001153678"/>
    </source>
</evidence>
<proteinExistence type="predicted"/>
<organism evidence="1 2">
    <name type="scientific">Funneliformis geosporum</name>
    <dbReference type="NCBI Taxonomy" id="1117311"/>
    <lineage>
        <taxon>Eukaryota</taxon>
        <taxon>Fungi</taxon>
        <taxon>Fungi incertae sedis</taxon>
        <taxon>Mucoromycota</taxon>
        <taxon>Glomeromycotina</taxon>
        <taxon>Glomeromycetes</taxon>
        <taxon>Glomerales</taxon>
        <taxon>Glomeraceae</taxon>
        <taxon>Funneliformis</taxon>
    </lineage>
</organism>
<name>A0A9W4SPY4_9GLOM</name>
<dbReference type="Proteomes" id="UP001153678">
    <property type="component" value="Unassembled WGS sequence"/>
</dbReference>
<reference evidence="1" key="1">
    <citation type="submission" date="2022-08" db="EMBL/GenBank/DDBJ databases">
        <authorList>
            <person name="Kallberg Y."/>
            <person name="Tangrot J."/>
            <person name="Rosling A."/>
        </authorList>
    </citation>
    <scope>NUCLEOTIDE SEQUENCE</scope>
    <source>
        <strain evidence="1">Wild A</strain>
    </source>
</reference>
<dbReference type="OrthoDB" id="6415790at2759"/>
<evidence type="ECO:0000313" key="1">
    <source>
        <dbReference type="EMBL" id="CAI2177126.1"/>
    </source>
</evidence>
<gene>
    <name evidence="1" type="ORF">FWILDA_LOCUS7929</name>
</gene>
<accession>A0A9W4SPY4</accession>
<dbReference type="EMBL" id="CAMKVN010001612">
    <property type="protein sequence ID" value="CAI2177126.1"/>
    <property type="molecule type" value="Genomic_DNA"/>
</dbReference>